<dbReference type="GO" id="GO:0019901">
    <property type="term" value="F:protein kinase binding"/>
    <property type="evidence" value="ECO:0007669"/>
    <property type="project" value="InterPro"/>
</dbReference>
<keyword evidence="3" id="KW-0963">Cytoplasm</keyword>
<dbReference type="GO" id="GO:0050821">
    <property type="term" value="P:protein stabilization"/>
    <property type="evidence" value="ECO:0007669"/>
    <property type="project" value="TreeGrafter"/>
</dbReference>
<proteinExistence type="inferred from homology"/>
<evidence type="ECO:0000256" key="3">
    <source>
        <dbReference type="ARBA" id="ARBA00022490"/>
    </source>
</evidence>
<evidence type="ECO:0000256" key="2">
    <source>
        <dbReference type="ARBA" id="ARBA00006222"/>
    </source>
</evidence>
<dbReference type="RefSeq" id="XP_504105.1">
    <property type="nucleotide sequence ID" value="XM_504105.1"/>
</dbReference>
<keyword evidence="4" id="KW-0143">Chaperone</keyword>
<dbReference type="GO" id="GO:0005634">
    <property type="term" value="C:nucleus"/>
    <property type="evidence" value="ECO:0007669"/>
    <property type="project" value="EnsemblFungi"/>
</dbReference>
<evidence type="ECO:0000259" key="7">
    <source>
        <dbReference type="SMART" id="SM01069"/>
    </source>
</evidence>
<protein>
    <recommendedName>
        <fullName evidence="5">Hsp90 chaperone protein kinase-targeting subunit</fullName>
    </recommendedName>
</protein>
<feature type="domain" description="Cdc37 N-terminal" evidence="9">
    <location>
        <begin position="2"/>
        <end position="181"/>
    </location>
</feature>
<dbReference type="AlphaFoldDB" id="A0A1D8NJ01"/>
<evidence type="ECO:0000259" key="9">
    <source>
        <dbReference type="SMART" id="SM01071"/>
    </source>
</evidence>
<dbReference type="InterPro" id="IPR038189">
    <property type="entry name" value="Cdc37_Hsp90-bd_sf"/>
</dbReference>
<evidence type="ECO:0000313" key="11">
    <source>
        <dbReference type="EMBL" id="RDW25313.1"/>
    </source>
</evidence>
<sequence length="469" mass="53551">MVLDYSKWDKIELSDDSDVEVHPNVDKKSFIRWKQRDIHEKRDRNKMEIASLELTMKIDVELVERLDKLLSLPQAQLAKDSIEELLVKSKEGLKAKDTPTAPNPQKEGEQMNCDDMLESLLDMIKPDVDTDNGATFYDKLKEHRDKLVDHDKSHRERLAELYDEKAKYITSEDVHDVYNSTVLNKTAEPDAGEDDLADLERPKKTETTMETLNSPGQSTSSDAPVESTLAKASDDTDDDYSDPSPAARKFAEIPADDLKECYRFVSKHPEICTEKEKDALVMEGFQLQLAGKTADMERTVHNAILLQYCAQLGPNGYRNFFERILQPQGHPALEVLKKDVAFTINHVKTRCEILKKESEEENEQIQLHAVDPNTEIVVNQPPQDDADAMKVFGELSPEMQKAVESGKLEEINKVLANYSVEDAEKVLRMFDECGILAVEEKIYDATEWQKQNKDKEVRDNVDQIVHKEE</sequence>
<reference evidence="10 12" key="1">
    <citation type="journal article" date="2016" name="PLoS ONE">
        <title>Sequence Assembly of Yarrowia lipolytica Strain W29/CLIB89 Shows Transposable Element Diversity.</title>
        <authorList>
            <person name="Magnan C."/>
            <person name="Yu J."/>
            <person name="Chang I."/>
            <person name="Jahn E."/>
            <person name="Kanomata Y."/>
            <person name="Wu J."/>
            <person name="Zeller M."/>
            <person name="Oakes M."/>
            <person name="Baldi P."/>
            <person name="Sandmeyer S."/>
        </authorList>
    </citation>
    <scope>NUCLEOTIDE SEQUENCE [LARGE SCALE GENOMIC DNA]</scope>
    <source>
        <strain evidence="10">CLIB89</strain>
        <strain evidence="12">CLIB89(W29)</strain>
    </source>
</reference>
<dbReference type="InterPro" id="IPR004918">
    <property type="entry name" value="Cdc37"/>
</dbReference>
<reference evidence="11 13" key="2">
    <citation type="submission" date="2018-07" db="EMBL/GenBank/DDBJ databases">
        <title>Draft Genome Assemblies for Five Robust Yarrowia lipolytica Strains Exhibiting High Lipid Production and Pentose Sugar Utilization and Sugar Alcohol Secretion from Undetoxified Lignocellulosic Biomass Hydrolysates.</title>
        <authorList>
            <consortium name="DOE Joint Genome Institute"/>
            <person name="Walker C."/>
            <person name="Ryu S."/>
            <person name="Na H."/>
            <person name="Zane M."/>
            <person name="LaButti K."/>
            <person name="Lipzen A."/>
            <person name="Haridas S."/>
            <person name="Barry K."/>
            <person name="Grigoriev I.V."/>
            <person name="Quarterman J."/>
            <person name="Slininger P."/>
            <person name="Dien B."/>
            <person name="Trinh C.T."/>
        </authorList>
    </citation>
    <scope>NUCLEOTIDE SEQUENCE [LARGE SCALE GENOMIC DNA]</scope>
    <source>
        <strain evidence="11 13">YB392</strain>
    </source>
</reference>
<organism evidence="10 12">
    <name type="scientific">Yarrowia lipolytica</name>
    <name type="common">Candida lipolytica</name>
    <dbReference type="NCBI Taxonomy" id="4952"/>
    <lineage>
        <taxon>Eukaryota</taxon>
        <taxon>Fungi</taxon>
        <taxon>Dikarya</taxon>
        <taxon>Ascomycota</taxon>
        <taxon>Saccharomycotina</taxon>
        <taxon>Dipodascomycetes</taxon>
        <taxon>Dipodascales</taxon>
        <taxon>Dipodascales incertae sedis</taxon>
        <taxon>Yarrowia</taxon>
    </lineage>
</organism>
<evidence type="ECO:0000313" key="13">
    <source>
        <dbReference type="Proteomes" id="UP000256601"/>
    </source>
</evidence>
<evidence type="ECO:0000313" key="10">
    <source>
        <dbReference type="EMBL" id="AOW05610.1"/>
    </source>
</evidence>
<name>A0A1D8NJ01_YARLL</name>
<dbReference type="GO" id="GO:0006457">
    <property type="term" value="P:protein folding"/>
    <property type="evidence" value="ECO:0007669"/>
    <property type="project" value="EnsemblFungi"/>
</dbReference>
<evidence type="ECO:0000313" key="12">
    <source>
        <dbReference type="Proteomes" id="UP000182444"/>
    </source>
</evidence>
<dbReference type="GO" id="GO:0031072">
    <property type="term" value="F:heat shock protein binding"/>
    <property type="evidence" value="ECO:0007669"/>
    <property type="project" value="EnsemblFungi"/>
</dbReference>
<feature type="domain" description="Cdc37 Hsp90 binding" evidence="8">
    <location>
        <begin position="184"/>
        <end position="362"/>
    </location>
</feature>
<dbReference type="Pfam" id="PF03234">
    <property type="entry name" value="CDC37_N"/>
    <property type="match status" value="1"/>
</dbReference>
<feature type="compositionally biased region" description="Polar residues" evidence="6">
    <location>
        <begin position="208"/>
        <end position="222"/>
    </location>
</feature>
<dbReference type="VEuPathDB" id="FungiDB:YALI0_E18480g"/>
<evidence type="ECO:0000259" key="8">
    <source>
        <dbReference type="SMART" id="SM01070"/>
    </source>
</evidence>
<dbReference type="InterPro" id="IPR013874">
    <property type="entry name" value="Cdc37_Hsp90-bd"/>
</dbReference>
<keyword evidence="11" id="KW-0808">Transferase</keyword>
<dbReference type="SMART" id="SM01071">
    <property type="entry name" value="CDC37_N"/>
    <property type="match status" value="1"/>
</dbReference>
<evidence type="ECO:0000256" key="6">
    <source>
        <dbReference type="SAM" id="MobiDB-lite"/>
    </source>
</evidence>
<dbReference type="GO" id="GO:0051082">
    <property type="term" value="F:unfolded protein binding"/>
    <property type="evidence" value="ECO:0007669"/>
    <property type="project" value="TreeGrafter"/>
</dbReference>
<feature type="region of interest" description="Disordered" evidence="6">
    <location>
        <begin position="206"/>
        <end position="246"/>
    </location>
</feature>
<dbReference type="GO" id="GO:0016301">
    <property type="term" value="F:kinase activity"/>
    <property type="evidence" value="ECO:0007669"/>
    <property type="project" value="UniProtKB-KW"/>
</dbReference>
<dbReference type="Pfam" id="PF08565">
    <property type="entry name" value="CDC37_M"/>
    <property type="match status" value="1"/>
</dbReference>
<dbReference type="KEGG" id="yli:2911719"/>
<dbReference type="OMA" id="NYSKWDQ"/>
<dbReference type="InterPro" id="IPR013873">
    <property type="entry name" value="Cdc37_C"/>
</dbReference>
<gene>
    <name evidence="11" type="ORF">B0I71DRAFT_132799</name>
    <name evidence="10" type="ORF">YALI1_E22126g</name>
</gene>
<dbReference type="Proteomes" id="UP000256601">
    <property type="component" value="Unassembled WGS sequence"/>
</dbReference>
<dbReference type="SMART" id="SM01070">
    <property type="entry name" value="CDC37_M"/>
    <property type="match status" value="1"/>
</dbReference>
<dbReference type="InterPro" id="IPR013855">
    <property type="entry name" value="Cdc37_N_dom"/>
</dbReference>
<evidence type="ECO:0000256" key="1">
    <source>
        <dbReference type="ARBA" id="ARBA00004496"/>
    </source>
</evidence>
<evidence type="ECO:0000256" key="4">
    <source>
        <dbReference type="ARBA" id="ARBA00023186"/>
    </source>
</evidence>
<comment type="subcellular location">
    <subcellularLocation>
        <location evidence="1">Cytoplasm</location>
    </subcellularLocation>
</comment>
<comment type="similarity">
    <text evidence="2">Belongs to the CDC37 family.</text>
</comment>
<dbReference type="eggNOG" id="KOG2260">
    <property type="taxonomic scope" value="Eukaryota"/>
</dbReference>
<dbReference type="GO" id="GO:0005737">
    <property type="term" value="C:cytoplasm"/>
    <property type="evidence" value="ECO:0007669"/>
    <property type="project" value="UniProtKB-SubCell"/>
</dbReference>
<dbReference type="Pfam" id="PF08564">
    <property type="entry name" value="CDC37_C"/>
    <property type="match status" value="1"/>
</dbReference>
<keyword evidence="11" id="KW-0418">Kinase</keyword>
<dbReference type="GeneID" id="2911719"/>
<dbReference type="EMBL" id="CP017557">
    <property type="protein sequence ID" value="AOW05610.1"/>
    <property type="molecule type" value="Genomic_DNA"/>
</dbReference>
<dbReference type="SUPFAM" id="SSF101391">
    <property type="entry name" value="Hsp90 co-chaperone CDC37"/>
    <property type="match status" value="1"/>
</dbReference>
<dbReference type="OrthoDB" id="440202at2759"/>
<evidence type="ECO:0000256" key="5">
    <source>
        <dbReference type="ARBA" id="ARBA00031396"/>
    </source>
</evidence>
<dbReference type="Proteomes" id="UP000182444">
    <property type="component" value="Chromosome 1E"/>
</dbReference>
<dbReference type="EMBL" id="KZ857338">
    <property type="protein sequence ID" value="RDW25313.1"/>
    <property type="molecule type" value="Genomic_DNA"/>
</dbReference>
<dbReference type="Gene3D" id="1.20.58.610">
    <property type="entry name" value="Cdc37, Hsp90 binding domain"/>
    <property type="match status" value="1"/>
</dbReference>
<dbReference type="PANTHER" id="PTHR12800">
    <property type="entry name" value="CDC37-RELATED"/>
    <property type="match status" value="1"/>
</dbReference>
<feature type="domain" description="Cdc37 C-terminal" evidence="7">
    <location>
        <begin position="378"/>
        <end position="469"/>
    </location>
</feature>
<dbReference type="SMART" id="SM01069">
    <property type="entry name" value="CDC37_C"/>
    <property type="match status" value="1"/>
</dbReference>
<dbReference type="PANTHER" id="PTHR12800:SF4">
    <property type="entry name" value="HSP90 CO-CHAPERONE CDC37"/>
    <property type="match status" value="1"/>
</dbReference>
<dbReference type="GO" id="GO:0051087">
    <property type="term" value="F:protein-folding chaperone binding"/>
    <property type="evidence" value="ECO:0007669"/>
    <property type="project" value="TreeGrafter"/>
</dbReference>
<accession>A0A1D8NJ01</accession>
<dbReference type="VEuPathDB" id="FungiDB:YALI1_E22126g"/>